<dbReference type="EMBL" id="CP014518">
    <property type="protein sequence ID" value="AMM33543.1"/>
    <property type="molecule type" value="Genomic_DNA"/>
</dbReference>
<reference evidence="1 2" key="1">
    <citation type="submission" date="2016-02" db="EMBL/GenBank/DDBJ databases">
        <title>Complete genome of Sinomonas atrocyanea KCTC 3377.</title>
        <authorList>
            <person name="Kim K.M."/>
        </authorList>
    </citation>
    <scope>NUCLEOTIDE SEQUENCE [LARGE SCALE GENOMIC DNA]</scope>
    <source>
        <strain evidence="1 2">KCTC 3377</strain>
    </source>
</reference>
<evidence type="ECO:0000313" key="1">
    <source>
        <dbReference type="EMBL" id="AMM33543.1"/>
    </source>
</evidence>
<proteinExistence type="predicted"/>
<dbReference type="RefSeq" id="WP_066499250.1">
    <property type="nucleotide sequence ID" value="NZ_BMKT01000082.1"/>
</dbReference>
<protein>
    <submittedName>
        <fullName evidence="1">Uncharacterized protein</fullName>
    </submittedName>
</protein>
<name>A0A127A2K8_9MICC</name>
<sequence>MGFRLLALGDKVTFHDTGRRPFNVRAVSPDGSVVILSRPVGRGDAAEYTMIDWHHEMRGTDGTTGAGIRIASQAHQRLHRFFTERASLRDGDVPATQSILAFGDWTPVRIATVNGRPEPGVHQATSEHG</sequence>
<accession>A0A127A2K8</accession>
<dbReference type="KEGG" id="satk:SA2016_2878"/>
<gene>
    <name evidence="1" type="ORF">SA2016_2878</name>
</gene>
<evidence type="ECO:0000313" key="2">
    <source>
        <dbReference type="Proteomes" id="UP000070134"/>
    </source>
</evidence>
<organism evidence="1 2">
    <name type="scientific">Sinomonas atrocyanea</name>
    <dbReference type="NCBI Taxonomy" id="37927"/>
    <lineage>
        <taxon>Bacteria</taxon>
        <taxon>Bacillati</taxon>
        <taxon>Actinomycetota</taxon>
        <taxon>Actinomycetes</taxon>
        <taxon>Micrococcales</taxon>
        <taxon>Micrococcaceae</taxon>
        <taxon>Sinomonas</taxon>
    </lineage>
</organism>
<dbReference type="Proteomes" id="UP000070134">
    <property type="component" value="Chromosome"/>
</dbReference>
<dbReference type="AlphaFoldDB" id="A0A127A2K8"/>
<keyword evidence="2" id="KW-1185">Reference proteome</keyword>